<dbReference type="InterPro" id="IPR001173">
    <property type="entry name" value="Glyco_trans_2-like"/>
</dbReference>
<feature type="transmembrane region" description="Helical" evidence="4">
    <location>
        <begin position="354"/>
        <end position="379"/>
    </location>
</feature>
<evidence type="ECO:0000259" key="5">
    <source>
        <dbReference type="Pfam" id="PF00535"/>
    </source>
</evidence>
<comment type="caution">
    <text evidence="6">The sequence shown here is derived from an EMBL/GenBank/DDBJ whole genome shotgun (WGS) entry which is preliminary data.</text>
</comment>
<dbReference type="RefSeq" id="WP_018394475.1">
    <property type="nucleotide sequence ID" value="NZ_LQWZ01000033.1"/>
</dbReference>
<dbReference type="PANTHER" id="PTHR43630">
    <property type="entry name" value="POLY-BETA-1,6-N-ACETYL-D-GLUCOSAMINE SYNTHASE"/>
    <property type="match status" value="1"/>
</dbReference>
<evidence type="ECO:0000256" key="1">
    <source>
        <dbReference type="ARBA" id="ARBA00006739"/>
    </source>
</evidence>
<comment type="similarity">
    <text evidence="1">Belongs to the glycosyltransferase 2 family.</text>
</comment>
<feature type="transmembrane region" description="Helical" evidence="4">
    <location>
        <begin position="386"/>
        <end position="408"/>
    </location>
</feature>
<feature type="transmembrane region" description="Helical" evidence="4">
    <location>
        <begin position="6"/>
        <end position="34"/>
    </location>
</feature>
<dbReference type="EMBL" id="LQWZ01000033">
    <property type="protein sequence ID" value="OAH54729.1"/>
    <property type="molecule type" value="Genomic_DNA"/>
</dbReference>
<feature type="transmembrane region" description="Helical" evidence="4">
    <location>
        <begin position="237"/>
        <end position="259"/>
    </location>
</feature>
<evidence type="ECO:0000256" key="4">
    <source>
        <dbReference type="SAM" id="Phobius"/>
    </source>
</evidence>
<reference evidence="6 7" key="1">
    <citation type="submission" date="2016-01" db="EMBL/GenBank/DDBJ databases">
        <title>Investigation of taxonomic status of Bacillus aminovorans.</title>
        <authorList>
            <person name="Verma A."/>
            <person name="Pal Y."/>
            <person name="Krishnamurthi S."/>
        </authorList>
    </citation>
    <scope>NUCLEOTIDE SEQUENCE [LARGE SCALE GENOMIC DNA]</scope>
    <source>
        <strain evidence="6 7">DSM 4337</strain>
    </source>
</reference>
<dbReference type="Proteomes" id="UP000077271">
    <property type="component" value="Unassembled WGS sequence"/>
</dbReference>
<organism evidence="6 7">
    <name type="scientific">Domibacillus aminovorans</name>
    <dbReference type="NCBI Taxonomy" id="29332"/>
    <lineage>
        <taxon>Bacteria</taxon>
        <taxon>Bacillati</taxon>
        <taxon>Bacillota</taxon>
        <taxon>Bacilli</taxon>
        <taxon>Bacillales</taxon>
        <taxon>Bacillaceae</taxon>
        <taxon>Domibacillus</taxon>
    </lineage>
</organism>
<dbReference type="GO" id="GO:0016757">
    <property type="term" value="F:glycosyltransferase activity"/>
    <property type="evidence" value="ECO:0007669"/>
    <property type="project" value="UniProtKB-KW"/>
</dbReference>
<feature type="transmembrane region" description="Helical" evidence="4">
    <location>
        <begin position="434"/>
        <end position="452"/>
    </location>
</feature>
<dbReference type="InterPro" id="IPR029044">
    <property type="entry name" value="Nucleotide-diphossugar_trans"/>
</dbReference>
<dbReference type="CDD" id="cd06423">
    <property type="entry name" value="CESA_like"/>
    <property type="match status" value="1"/>
</dbReference>
<dbReference type="AlphaFoldDB" id="A0A177KMY2"/>
<keyword evidence="4" id="KW-0812">Transmembrane</keyword>
<keyword evidence="3 6" id="KW-0808">Transferase</keyword>
<sequence>MDSGLSFFLLLSWLAIAYMVFSSLSYVILFLIALRKVWYEGQIDKRESVKNLAVNEHTFPVSVLVPAYNEEVGVVSTVRSLLALEYPQFEIIVIDDGSKDATAEKMIQEFQMKEVPFALRKYLETEQVLASYQSDLFPYIRLIKKANGGKADALNAGINLSTYPYFCAIDGDSILEQDALLKSMKPIIDSNGEVIVTGGSVRIANGSVISRSKVEQIILPRSPVVLMQIIEYFRAFLIGRIGFSRMNILLIVSGAFGLFNKERVIQAGGYNKKTVGEDMELVVRLHRILQEEKSNERIEYIPDPVCWTEAPDSLSVLRSQRIRWQRGLTETLFLHKKMLFNPTYRSIGLLSMPYFLFVELLGAVFELTGYFIIVGGLFFSLVDPKIAGIMFLVTISYGSLISALAVLLEELTLGKYPNVSDLITLYLWALSETFWYRPLMIIWRVEGLFATVRKKQHWGDMKRKGISS</sequence>
<keyword evidence="4" id="KW-1133">Transmembrane helix</keyword>
<evidence type="ECO:0000256" key="3">
    <source>
        <dbReference type="ARBA" id="ARBA00022679"/>
    </source>
</evidence>
<dbReference type="Pfam" id="PF00535">
    <property type="entry name" value="Glycos_transf_2"/>
    <property type="match status" value="1"/>
</dbReference>
<dbReference type="OrthoDB" id="9766299at2"/>
<gene>
    <name evidence="6" type="ORF">AWH48_09105</name>
</gene>
<keyword evidence="2" id="KW-0328">Glycosyltransferase</keyword>
<dbReference type="Pfam" id="PF13641">
    <property type="entry name" value="Glyco_tranf_2_3"/>
    <property type="match status" value="1"/>
</dbReference>
<name>A0A177KMY2_9BACI</name>
<feature type="domain" description="Glycosyltransferase 2-like" evidence="5">
    <location>
        <begin position="62"/>
        <end position="106"/>
    </location>
</feature>
<dbReference type="PANTHER" id="PTHR43630:SF1">
    <property type="entry name" value="POLY-BETA-1,6-N-ACETYL-D-GLUCOSAMINE SYNTHASE"/>
    <property type="match status" value="1"/>
</dbReference>
<dbReference type="SUPFAM" id="SSF53448">
    <property type="entry name" value="Nucleotide-diphospho-sugar transferases"/>
    <property type="match status" value="1"/>
</dbReference>
<evidence type="ECO:0000313" key="7">
    <source>
        <dbReference type="Proteomes" id="UP000077271"/>
    </source>
</evidence>
<evidence type="ECO:0000313" key="6">
    <source>
        <dbReference type="EMBL" id="OAH54729.1"/>
    </source>
</evidence>
<protein>
    <submittedName>
        <fullName evidence="6">Glycosyl transferase</fullName>
    </submittedName>
</protein>
<accession>A0A177KMY2</accession>
<keyword evidence="4" id="KW-0472">Membrane</keyword>
<evidence type="ECO:0000256" key="2">
    <source>
        <dbReference type="ARBA" id="ARBA00022676"/>
    </source>
</evidence>
<proteinExistence type="inferred from homology"/>
<dbReference type="Gene3D" id="3.90.550.10">
    <property type="entry name" value="Spore Coat Polysaccharide Biosynthesis Protein SpsA, Chain A"/>
    <property type="match status" value="1"/>
</dbReference>